<dbReference type="Pfam" id="PF08281">
    <property type="entry name" value="Sigma70_r4_2"/>
    <property type="match status" value="1"/>
</dbReference>
<keyword evidence="2" id="KW-0805">Transcription regulation</keyword>
<comment type="similarity">
    <text evidence="1">Belongs to the sigma-70 factor family. ECF subfamily.</text>
</comment>
<comment type="caution">
    <text evidence="7">The sequence shown here is derived from an EMBL/GenBank/DDBJ whole genome shotgun (WGS) entry which is preliminary data.</text>
</comment>
<dbReference type="PANTHER" id="PTHR43133">
    <property type="entry name" value="RNA POLYMERASE ECF-TYPE SIGMA FACTO"/>
    <property type="match status" value="1"/>
</dbReference>
<evidence type="ECO:0000256" key="3">
    <source>
        <dbReference type="ARBA" id="ARBA00023082"/>
    </source>
</evidence>
<keyword evidence="3" id="KW-0731">Sigma factor</keyword>
<dbReference type="CDD" id="cd06171">
    <property type="entry name" value="Sigma70_r4"/>
    <property type="match status" value="1"/>
</dbReference>
<evidence type="ECO:0000256" key="2">
    <source>
        <dbReference type="ARBA" id="ARBA00023015"/>
    </source>
</evidence>
<dbReference type="InterPro" id="IPR014284">
    <property type="entry name" value="RNA_pol_sigma-70_dom"/>
</dbReference>
<dbReference type="InterPro" id="IPR036388">
    <property type="entry name" value="WH-like_DNA-bd_sf"/>
</dbReference>
<dbReference type="AlphaFoldDB" id="A0A4V4H1M8"/>
<evidence type="ECO:0000256" key="4">
    <source>
        <dbReference type="ARBA" id="ARBA00023163"/>
    </source>
</evidence>
<dbReference type="NCBIfam" id="TIGR02937">
    <property type="entry name" value="sigma70-ECF"/>
    <property type="match status" value="1"/>
</dbReference>
<gene>
    <name evidence="7" type="ORF">FAM09_03045</name>
</gene>
<protein>
    <submittedName>
        <fullName evidence="7">Sigma-70 family RNA polymerase sigma factor</fullName>
    </submittedName>
</protein>
<dbReference type="GO" id="GO:0016987">
    <property type="term" value="F:sigma factor activity"/>
    <property type="evidence" value="ECO:0007669"/>
    <property type="project" value="UniProtKB-KW"/>
</dbReference>
<keyword evidence="8" id="KW-1185">Reference proteome</keyword>
<dbReference type="OrthoDB" id="9150024at2"/>
<reference evidence="7 8" key="1">
    <citation type="submission" date="2019-04" db="EMBL/GenBank/DDBJ databases">
        <title>Niastella caeni sp. nov., isolated from activated sludge.</title>
        <authorList>
            <person name="Sheng M."/>
        </authorList>
    </citation>
    <scope>NUCLEOTIDE SEQUENCE [LARGE SCALE GENOMIC DNA]</scope>
    <source>
        <strain evidence="7 8">HX-2-15</strain>
    </source>
</reference>
<evidence type="ECO:0000313" key="7">
    <source>
        <dbReference type="EMBL" id="THU41106.1"/>
    </source>
</evidence>
<dbReference type="InterPro" id="IPR013324">
    <property type="entry name" value="RNA_pol_sigma_r3/r4-like"/>
</dbReference>
<feature type="domain" description="RNA polymerase sigma factor 70 region 4 type 2" evidence="6">
    <location>
        <begin position="161"/>
        <end position="212"/>
    </location>
</feature>
<dbReference type="GO" id="GO:0003677">
    <property type="term" value="F:DNA binding"/>
    <property type="evidence" value="ECO:0007669"/>
    <property type="project" value="InterPro"/>
</dbReference>
<dbReference type="InterPro" id="IPR039425">
    <property type="entry name" value="RNA_pol_sigma-70-like"/>
</dbReference>
<dbReference type="Gene3D" id="1.10.10.10">
    <property type="entry name" value="Winged helix-like DNA-binding domain superfamily/Winged helix DNA-binding domain"/>
    <property type="match status" value="1"/>
</dbReference>
<keyword evidence="4" id="KW-0804">Transcription</keyword>
<dbReference type="SUPFAM" id="SSF88659">
    <property type="entry name" value="Sigma3 and sigma4 domains of RNA polymerase sigma factors"/>
    <property type="match status" value="1"/>
</dbReference>
<name>A0A4V4H1M8_9BACT</name>
<feature type="domain" description="RNA polymerase sigma-70 region 2" evidence="5">
    <location>
        <begin position="63"/>
        <end position="128"/>
    </location>
</feature>
<dbReference type="Proteomes" id="UP000306918">
    <property type="component" value="Unassembled WGS sequence"/>
</dbReference>
<dbReference type="InterPro" id="IPR013249">
    <property type="entry name" value="RNA_pol_sigma70_r4_t2"/>
</dbReference>
<sequence>MNFCNHIFALFCGFRIKHILNSHLFPFHTHKTSVADNKLISNQPDIILWEAYQKGDHDSFALLFRRYYEPLVQYGSKLTSNNDVLEDCIQELFTELWQNKSQTQVQSVKAYLFKSLKYKLYRAHQRKTATVFNENHIDVLFELSHETLLVSRELDAEKTARVLQALGQLSNRQKEIIYLKFYQELNYEEVSEIMNINYQAARNLLYQSIKSLKKLLTTLTFIWFLFF</sequence>
<dbReference type="InterPro" id="IPR007627">
    <property type="entry name" value="RNA_pol_sigma70_r2"/>
</dbReference>
<proteinExistence type="inferred from homology"/>
<evidence type="ECO:0000259" key="6">
    <source>
        <dbReference type="Pfam" id="PF08281"/>
    </source>
</evidence>
<dbReference type="Pfam" id="PF04542">
    <property type="entry name" value="Sigma70_r2"/>
    <property type="match status" value="1"/>
</dbReference>
<evidence type="ECO:0000256" key="1">
    <source>
        <dbReference type="ARBA" id="ARBA00010641"/>
    </source>
</evidence>
<dbReference type="SUPFAM" id="SSF88946">
    <property type="entry name" value="Sigma2 domain of RNA polymerase sigma factors"/>
    <property type="match status" value="1"/>
</dbReference>
<dbReference type="InterPro" id="IPR013325">
    <property type="entry name" value="RNA_pol_sigma_r2"/>
</dbReference>
<organism evidence="7 8">
    <name type="scientific">Niastella caeni</name>
    <dbReference type="NCBI Taxonomy" id="2569763"/>
    <lineage>
        <taxon>Bacteria</taxon>
        <taxon>Pseudomonadati</taxon>
        <taxon>Bacteroidota</taxon>
        <taxon>Chitinophagia</taxon>
        <taxon>Chitinophagales</taxon>
        <taxon>Chitinophagaceae</taxon>
        <taxon>Niastella</taxon>
    </lineage>
</organism>
<accession>A0A4V4H1M8</accession>
<evidence type="ECO:0000313" key="8">
    <source>
        <dbReference type="Proteomes" id="UP000306918"/>
    </source>
</evidence>
<evidence type="ECO:0000259" key="5">
    <source>
        <dbReference type="Pfam" id="PF04542"/>
    </source>
</evidence>
<dbReference type="PANTHER" id="PTHR43133:SF46">
    <property type="entry name" value="RNA POLYMERASE SIGMA-70 FACTOR ECF SUBFAMILY"/>
    <property type="match status" value="1"/>
</dbReference>
<dbReference type="Gene3D" id="1.10.1740.10">
    <property type="match status" value="1"/>
</dbReference>
<dbReference type="GO" id="GO:0006352">
    <property type="term" value="P:DNA-templated transcription initiation"/>
    <property type="evidence" value="ECO:0007669"/>
    <property type="project" value="InterPro"/>
</dbReference>
<dbReference type="EMBL" id="STFF01000001">
    <property type="protein sequence ID" value="THU41106.1"/>
    <property type="molecule type" value="Genomic_DNA"/>
</dbReference>